<dbReference type="EMBL" id="SLUB01000111">
    <property type="protein sequence ID" value="THE09068.1"/>
    <property type="molecule type" value="Genomic_DNA"/>
</dbReference>
<dbReference type="RefSeq" id="WP_136381994.1">
    <property type="nucleotide sequence ID" value="NZ_SLUB01000111.1"/>
</dbReference>
<dbReference type="OrthoDB" id="2680434at2"/>
<reference evidence="1 2" key="1">
    <citation type="journal article" date="2019" name="Indoor Air">
        <title>Impacts of indoor surface finishes on bacterial viability.</title>
        <authorList>
            <person name="Hu J."/>
            <person name="Maamar S.B."/>
            <person name="Glawe A.J."/>
            <person name="Gottel N."/>
            <person name="Gilbert J.A."/>
            <person name="Hartmann E.M."/>
        </authorList>
    </citation>
    <scope>NUCLEOTIDE SEQUENCE [LARGE SCALE GENOMIC DNA]</scope>
    <source>
        <strain evidence="1 2">AF060A6</strain>
    </source>
</reference>
<organism evidence="1 2">
    <name type="scientific">Bacillus timonensis</name>
    <dbReference type="NCBI Taxonomy" id="1033734"/>
    <lineage>
        <taxon>Bacteria</taxon>
        <taxon>Bacillati</taxon>
        <taxon>Bacillota</taxon>
        <taxon>Bacilli</taxon>
        <taxon>Bacillales</taxon>
        <taxon>Bacillaceae</taxon>
        <taxon>Bacillus</taxon>
    </lineage>
</organism>
<protein>
    <submittedName>
        <fullName evidence="1">Uncharacterized protein</fullName>
    </submittedName>
</protein>
<dbReference type="AlphaFoldDB" id="A0A4S3PIL4"/>
<evidence type="ECO:0000313" key="2">
    <source>
        <dbReference type="Proteomes" id="UP000306477"/>
    </source>
</evidence>
<proteinExistence type="predicted"/>
<evidence type="ECO:0000313" key="1">
    <source>
        <dbReference type="EMBL" id="THE09068.1"/>
    </source>
</evidence>
<accession>A0A4S3PIL4</accession>
<gene>
    <name evidence="1" type="ORF">E1I69_23840</name>
</gene>
<comment type="caution">
    <text evidence="1">The sequence shown here is derived from an EMBL/GenBank/DDBJ whole genome shotgun (WGS) entry which is preliminary data.</text>
</comment>
<keyword evidence="2" id="KW-1185">Reference proteome</keyword>
<sequence>MEVNGLISGEIEENAFVLTKFKHMDTQSVISRERLEAICNYLMKKVDSGEQEHFITLNDQMPVRINHSEMEELLQELNDIRGRLM</sequence>
<dbReference type="Proteomes" id="UP000306477">
    <property type="component" value="Unassembled WGS sequence"/>
</dbReference>
<name>A0A4S3PIL4_9BACI</name>